<dbReference type="PIRSF" id="PIRSF002756">
    <property type="entry name" value="PstS"/>
    <property type="match status" value="1"/>
</dbReference>
<evidence type="ECO:0000259" key="8">
    <source>
        <dbReference type="Pfam" id="PF12849"/>
    </source>
</evidence>
<keyword evidence="7" id="KW-0732">Signal</keyword>
<sequence precursor="true">MEISKTVAIGALFALVVAFTSGCADSHSGAKGLTVTGGGSTFAAPLIAKWADEYYQRNPDFSVEYAAVGSGDGEEGFLNGTEDFGATDAGLSTADLAQAEGGALQVPITAGIIVLAYNPDGLPADLKLPRAVYVDAFLGKGTRWNDPRIAEANPGQSLPDEPIKIVVREDSSGTTFAFTNHLANLSQEWADAYGSSEATSDLDRGVKDLHWPDNASRCGGNSGVAVKIKQTQYSLGYVQYGAARDANISMAALENKAGNYVPPTGTSGLETLLNAELTDGLRAYIPDPEGEYSYPIVTFTWLLLRKEYEDETKTAQIKAFAEWCLNQGQDYAEAAGNVRLAPHVVRAAEAELTSMQSATEAPLSQSP</sequence>
<dbReference type="OrthoDB" id="9790048at2"/>
<feature type="domain" description="PBP" evidence="8">
    <location>
        <begin position="28"/>
        <end position="325"/>
    </location>
</feature>
<name>A0A5B9QMM2_9BACT</name>
<evidence type="ECO:0000256" key="2">
    <source>
        <dbReference type="ARBA" id="ARBA00008725"/>
    </source>
</evidence>
<organism evidence="9 10">
    <name type="scientific">Roseimaritima ulvae</name>
    <dbReference type="NCBI Taxonomy" id="980254"/>
    <lineage>
        <taxon>Bacteria</taxon>
        <taxon>Pseudomonadati</taxon>
        <taxon>Planctomycetota</taxon>
        <taxon>Planctomycetia</taxon>
        <taxon>Pirellulales</taxon>
        <taxon>Pirellulaceae</taxon>
        <taxon>Roseimaritima</taxon>
    </lineage>
</organism>
<feature type="signal peptide" evidence="7">
    <location>
        <begin position="1"/>
        <end position="23"/>
    </location>
</feature>
<dbReference type="InterPro" id="IPR024370">
    <property type="entry name" value="PBP_domain"/>
</dbReference>
<evidence type="ECO:0000256" key="5">
    <source>
        <dbReference type="ARBA" id="ARBA00022592"/>
    </source>
</evidence>
<comment type="similarity">
    <text evidence="2 6">Belongs to the PstS family.</text>
</comment>
<dbReference type="AlphaFoldDB" id="A0A5B9QMM2"/>
<dbReference type="CDD" id="cd13565">
    <property type="entry name" value="PBP2_PstS"/>
    <property type="match status" value="1"/>
</dbReference>
<dbReference type="PROSITE" id="PS51257">
    <property type="entry name" value="PROKAR_LIPOPROTEIN"/>
    <property type="match status" value="1"/>
</dbReference>
<keyword evidence="10" id="KW-1185">Reference proteome</keyword>
<protein>
    <recommendedName>
        <fullName evidence="6">Phosphate-binding protein</fullName>
    </recommendedName>
</protein>
<gene>
    <name evidence="9" type="primary">pstS_1</name>
    <name evidence="9" type="ORF">UC8_10730</name>
</gene>
<dbReference type="EMBL" id="CP042914">
    <property type="protein sequence ID" value="QEG39112.1"/>
    <property type="molecule type" value="Genomic_DNA"/>
</dbReference>
<evidence type="ECO:0000256" key="7">
    <source>
        <dbReference type="SAM" id="SignalP"/>
    </source>
</evidence>
<evidence type="ECO:0000256" key="3">
    <source>
        <dbReference type="ARBA" id="ARBA00011529"/>
    </source>
</evidence>
<dbReference type="PANTHER" id="PTHR42996">
    <property type="entry name" value="PHOSPHATE-BINDING PROTEIN PSTS"/>
    <property type="match status" value="1"/>
</dbReference>
<keyword evidence="4 6" id="KW-0813">Transport</keyword>
<evidence type="ECO:0000313" key="10">
    <source>
        <dbReference type="Proteomes" id="UP000325286"/>
    </source>
</evidence>
<dbReference type="PANTHER" id="PTHR42996:SF1">
    <property type="entry name" value="PHOSPHATE-BINDING PROTEIN PSTS"/>
    <property type="match status" value="1"/>
</dbReference>
<dbReference type="SUPFAM" id="SSF53850">
    <property type="entry name" value="Periplasmic binding protein-like II"/>
    <property type="match status" value="1"/>
</dbReference>
<dbReference type="Gene3D" id="3.40.190.10">
    <property type="entry name" value="Periplasmic binding protein-like II"/>
    <property type="match status" value="2"/>
</dbReference>
<reference evidence="9 10" key="1">
    <citation type="submission" date="2019-08" db="EMBL/GenBank/DDBJ databases">
        <title>Deep-cultivation of Planctomycetes and their phenomic and genomic characterization uncovers novel biology.</title>
        <authorList>
            <person name="Wiegand S."/>
            <person name="Jogler M."/>
            <person name="Boedeker C."/>
            <person name="Pinto D."/>
            <person name="Vollmers J."/>
            <person name="Rivas-Marin E."/>
            <person name="Kohn T."/>
            <person name="Peeters S.H."/>
            <person name="Heuer A."/>
            <person name="Rast P."/>
            <person name="Oberbeckmann S."/>
            <person name="Bunk B."/>
            <person name="Jeske O."/>
            <person name="Meyerdierks A."/>
            <person name="Storesund J.E."/>
            <person name="Kallscheuer N."/>
            <person name="Luecker S."/>
            <person name="Lage O.M."/>
            <person name="Pohl T."/>
            <person name="Merkel B.J."/>
            <person name="Hornburger P."/>
            <person name="Mueller R.-W."/>
            <person name="Bruemmer F."/>
            <person name="Labrenz M."/>
            <person name="Spormann A.M."/>
            <person name="Op den Camp H."/>
            <person name="Overmann J."/>
            <person name="Amann R."/>
            <person name="Jetten M.S.M."/>
            <person name="Mascher T."/>
            <person name="Medema M.H."/>
            <person name="Devos D.P."/>
            <person name="Kaster A.-K."/>
            <person name="Ovreas L."/>
            <person name="Rohde M."/>
            <person name="Galperin M.Y."/>
            <person name="Jogler C."/>
        </authorList>
    </citation>
    <scope>NUCLEOTIDE SEQUENCE [LARGE SCALE GENOMIC DNA]</scope>
    <source>
        <strain evidence="9 10">UC8</strain>
    </source>
</reference>
<proteinExistence type="inferred from homology"/>
<dbReference type="RefSeq" id="WP_068142352.1">
    <property type="nucleotide sequence ID" value="NZ_CP042914.1"/>
</dbReference>
<comment type="subunit">
    <text evidence="3">The complex is composed of two ATP-binding proteins (PstB), two transmembrane proteins (PstC and PstA) and a solute-binding protein (PstS).</text>
</comment>
<dbReference type="KEGG" id="rul:UC8_10730"/>
<dbReference type="GO" id="GO:0043190">
    <property type="term" value="C:ATP-binding cassette (ABC) transporter complex"/>
    <property type="evidence" value="ECO:0007669"/>
    <property type="project" value="InterPro"/>
</dbReference>
<feature type="chain" id="PRO_5023040476" description="Phosphate-binding protein" evidence="7">
    <location>
        <begin position="24"/>
        <end position="367"/>
    </location>
</feature>
<dbReference type="GO" id="GO:0035435">
    <property type="term" value="P:phosphate ion transmembrane transport"/>
    <property type="evidence" value="ECO:0007669"/>
    <property type="project" value="InterPro"/>
</dbReference>
<dbReference type="GO" id="GO:0042301">
    <property type="term" value="F:phosphate ion binding"/>
    <property type="evidence" value="ECO:0007669"/>
    <property type="project" value="InterPro"/>
</dbReference>
<evidence type="ECO:0000256" key="4">
    <source>
        <dbReference type="ARBA" id="ARBA00022448"/>
    </source>
</evidence>
<dbReference type="InterPro" id="IPR050962">
    <property type="entry name" value="Phosphate-bind_PstS"/>
</dbReference>
<dbReference type="NCBIfam" id="TIGR00975">
    <property type="entry name" value="3a0107s03"/>
    <property type="match status" value="1"/>
</dbReference>
<dbReference type="Proteomes" id="UP000325286">
    <property type="component" value="Chromosome"/>
</dbReference>
<evidence type="ECO:0000313" key="9">
    <source>
        <dbReference type="EMBL" id="QEG39112.1"/>
    </source>
</evidence>
<accession>A0A5B9QMM2</accession>
<dbReference type="InterPro" id="IPR005673">
    <property type="entry name" value="ABC_phos-bd_PstS"/>
</dbReference>
<evidence type="ECO:0000256" key="6">
    <source>
        <dbReference type="PIRNR" id="PIRNR002756"/>
    </source>
</evidence>
<comment type="function">
    <text evidence="1">Part of the ABC transporter complex PstSACB involved in phosphate import.</text>
</comment>
<evidence type="ECO:0000256" key="1">
    <source>
        <dbReference type="ARBA" id="ARBA00002841"/>
    </source>
</evidence>
<dbReference type="Pfam" id="PF12849">
    <property type="entry name" value="PBP_like_2"/>
    <property type="match status" value="1"/>
</dbReference>
<keyword evidence="5 6" id="KW-0592">Phosphate transport</keyword>